<sequence length="280" mass="30467">MGKKKSPAATRSTSSVTLREESSGKKQSNVNAKSMLKLDHLKRLAIWASSEASIPSLGAVFGHHLAATAEALGVAPDPSLFSCQRCESILQPGYNCTVRIEKLKAKAKQRRKKKPSVSTQNNVVYNCHFCSHQNLKRGTPKGYMKQLCPPKAKLPSKPEISNLNGENFDKVIITASKDDTISKVGGIASQEITVGNPVNSSPMTPTPMTKVGALLDMNKRKRNRSGSMKTAEPGNNSVPTDAEKASIAPSKRKRKSWTSLKDIAERNEQNFATLSIPFHI</sequence>
<dbReference type="Pfam" id="PF04032">
    <property type="entry name" value="Rpr2"/>
    <property type="match status" value="1"/>
</dbReference>
<feature type="region of interest" description="Disordered" evidence="1">
    <location>
        <begin position="1"/>
        <end position="31"/>
    </location>
</feature>
<dbReference type="AlphaFoldDB" id="A0ABD2XXX7"/>
<comment type="caution">
    <text evidence="2">The sequence shown here is derived from an EMBL/GenBank/DDBJ whole genome shotgun (WGS) entry which is preliminary data.</text>
</comment>
<evidence type="ECO:0000256" key="1">
    <source>
        <dbReference type="SAM" id="MobiDB-lite"/>
    </source>
</evidence>
<feature type="region of interest" description="Disordered" evidence="1">
    <location>
        <begin position="222"/>
        <end position="258"/>
    </location>
</feature>
<reference evidence="2 3" key="1">
    <citation type="submission" date="2024-11" db="EMBL/GenBank/DDBJ databases">
        <title>A near-complete genome assembly of Cinchona calisaya.</title>
        <authorList>
            <person name="Lian D.C."/>
            <person name="Zhao X.W."/>
            <person name="Wei L."/>
        </authorList>
    </citation>
    <scope>NUCLEOTIDE SEQUENCE [LARGE SCALE GENOMIC DNA]</scope>
    <source>
        <tissue evidence="2">Nenye</tissue>
    </source>
</reference>
<dbReference type="Gene3D" id="6.20.50.20">
    <property type="match status" value="1"/>
</dbReference>
<name>A0ABD2XXX7_9GENT</name>
<protein>
    <submittedName>
        <fullName evidence="2">Uncharacterized protein</fullName>
    </submittedName>
</protein>
<evidence type="ECO:0000313" key="3">
    <source>
        <dbReference type="Proteomes" id="UP001630127"/>
    </source>
</evidence>
<organism evidence="2 3">
    <name type="scientific">Cinchona calisaya</name>
    <dbReference type="NCBI Taxonomy" id="153742"/>
    <lineage>
        <taxon>Eukaryota</taxon>
        <taxon>Viridiplantae</taxon>
        <taxon>Streptophyta</taxon>
        <taxon>Embryophyta</taxon>
        <taxon>Tracheophyta</taxon>
        <taxon>Spermatophyta</taxon>
        <taxon>Magnoliopsida</taxon>
        <taxon>eudicotyledons</taxon>
        <taxon>Gunneridae</taxon>
        <taxon>Pentapetalae</taxon>
        <taxon>asterids</taxon>
        <taxon>lamiids</taxon>
        <taxon>Gentianales</taxon>
        <taxon>Rubiaceae</taxon>
        <taxon>Cinchonoideae</taxon>
        <taxon>Cinchoneae</taxon>
        <taxon>Cinchona</taxon>
    </lineage>
</organism>
<dbReference type="InterPro" id="IPR007175">
    <property type="entry name" value="Rpr2/Snm1/Rpp21"/>
</dbReference>
<dbReference type="Proteomes" id="UP001630127">
    <property type="component" value="Unassembled WGS sequence"/>
</dbReference>
<dbReference type="EMBL" id="JBJUIK010000017">
    <property type="protein sequence ID" value="KAL3498840.1"/>
    <property type="molecule type" value="Genomic_DNA"/>
</dbReference>
<dbReference type="PANTHER" id="PTHR36072">
    <property type="entry name" value="OS01G0541600 PROTEIN"/>
    <property type="match status" value="1"/>
</dbReference>
<proteinExistence type="predicted"/>
<evidence type="ECO:0000313" key="2">
    <source>
        <dbReference type="EMBL" id="KAL3498840.1"/>
    </source>
</evidence>
<accession>A0ABD2XXX7</accession>
<keyword evidence="3" id="KW-1185">Reference proteome</keyword>
<feature type="compositionally biased region" description="Polar residues" evidence="1">
    <location>
        <begin position="225"/>
        <end position="239"/>
    </location>
</feature>
<dbReference type="PANTHER" id="PTHR36072:SF2">
    <property type="entry name" value="OS01G0531000 PROTEIN"/>
    <property type="match status" value="1"/>
</dbReference>
<gene>
    <name evidence="2" type="ORF">ACH5RR_041572</name>
</gene>